<comment type="similarity">
    <text evidence="4">Belongs to the cyclic nucleotide phosphodiesterase class-III family.</text>
</comment>
<name>A0ABT2LKB3_9HYPH</name>
<keyword evidence="7" id="KW-1185">Reference proteome</keyword>
<evidence type="ECO:0000256" key="4">
    <source>
        <dbReference type="ARBA" id="ARBA00025742"/>
    </source>
</evidence>
<dbReference type="SUPFAM" id="SSF56300">
    <property type="entry name" value="Metallo-dependent phosphatases"/>
    <property type="match status" value="1"/>
</dbReference>
<evidence type="ECO:0000259" key="5">
    <source>
        <dbReference type="Pfam" id="PF00149"/>
    </source>
</evidence>
<dbReference type="CDD" id="cd07402">
    <property type="entry name" value="MPP_GpdQ"/>
    <property type="match status" value="1"/>
</dbReference>
<sequence length="273" mass="30010">MLVAQISDLHIKPRGRLAYGHADTAAALKRCVAEIGRLPQKPDLVLMSGDLTDEGTVEEYAHLLDLLAPLKQTILAIPGNHDEREAMRAAFARRGFLPENGYLHFAYDDPAFPIRIIGLDTIVPGRSGGLLCQERLSWLEARLAEQPERPTLIAMHHPPFSTGIAHMDAIGLEGKEGFAEIVRQHPSVELVTCGHVHRLVRASVGGRPTLICPGPAHIVHLDLDEAAPATFRMEPPGFLLHWWNAHTLITHLVPVGDFDGPYPFFDETGQLLA</sequence>
<gene>
    <name evidence="6" type="ORF">N5A92_03595</name>
</gene>
<keyword evidence="1" id="KW-0479">Metal-binding</keyword>
<dbReference type="InterPro" id="IPR026575">
    <property type="entry name" value="GpdQ/CpdA-like"/>
</dbReference>
<evidence type="ECO:0000256" key="3">
    <source>
        <dbReference type="ARBA" id="ARBA00023004"/>
    </source>
</evidence>
<protein>
    <submittedName>
        <fullName evidence="6">Phosphodiesterase</fullName>
    </submittedName>
</protein>
<dbReference type="InterPro" id="IPR050884">
    <property type="entry name" value="CNP_phosphodiesterase-III"/>
</dbReference>
<evidence type="ECO:0000313" key="7">
    <source>
        <dbReference type="Proteomes" id="UP001320831"/>
    </source>
</evidence>
<dbReference type="InterPro" id="IPR042281">
    <property type="entry name" value="GpdQ_beta-strand"/>
</dbReference>
<dbReference type="Pfam" id="PF00149">
    <property type="entry name" value="Metallophos"/>
    <property type="match status" value="1"/>
</dbReference>
<keyword evidence="2" id="KW-0378">Hydrolase</keyword>
<evidence type="ECO:0000313" key="6">
    <source>
        <dbReference type="EMBL" id="MCT7374113.1"/>
    </source>
</evidence>
<evidence type="ECO:0000256" key="1">
    <source>
        <dbReference type="ARBA" id="ARBA00022723"/>
    </source>
</evidence>
<accession>A0ABT2LKB3</accession>
<dbReference type="PANTHER" id="PTHR42988">
    <property type="entry name" value="PHOSPHOHYDROLASE"/>
    <property type="match status" value="1"/>
</dbReference>
<dbReference type="PANTHER" id="PTHR42988:SF2">
    <property type="entry name" value="CYCLIC NUCLEOTIDE PHOSPHODIESTERASE CBUA0032-RELATED"/>
    <property type="match status" value="1"/>
</dbReference>
<dbReference type="Gene3D" id="3.30.750.180">
    <property type="entry name" value="GpdQ, beta-strand dimerisation domain"/>
    <property type="match status" value="1"/>
</dbReference>
<dbReference type="EMBL" id="JAOCZP010000001">
    <property type="protein sequence ID" value="MCT7374113.1"/>
    <property type="molecule type" value="Genomic_DNA"/>
</dbReference>
<reference evidence="6 7" key="1">
    <citation type="submission" date="2022-09" db="EMBL/GenBank/DDBJ databases">
        <title>Chelativorans salina sp. nov., a novel slightly halophilic bacterium isolated from a saline lake sediment enrichment.</title>
        <authorList>
            <person name="Gao L."/>
            <person name="Fang B.-Z."/>
            <person name="Li W.-J."/>
        </authorList>
    </citation>
    <scope>NUCLEOTIDE SEQUENCE [LARGE SCALE GENOMIC DNA]</scope>
    <source>
        <strain evidence="6 7">EGI FJ00035</strain>
    </source>
</reference>
<keyword evidence="3" id="KW-0408">Iron</keyword>
<dbReference type="InterPro" id="IPR004843">
    <property type="entry name" value="Calcineurin-like_PHP"/>
</dbReference>
<feature type="domain" description="Calcineurin-like phosphoesterase" evidence="5">
    <location>
        <begin position="1"/>
        <end position="198"/>
    </location>
</feature>
<dbReference type="InterPro" id="IPR029052">
    <property type="entry name" value="Metallo-depent_PP-like"/>
</dbReference>
<dbReference type="RefSeq" id="WP_260900470.1">
    <property type="nucleotide sequence ID" value="NZ_JAOCZP010000001.1"/>
</dbReference>
<comment type="caution">
    <text evidence="6">The sequence shown here is derived from an EMBL/GenBank/DDBJ whole genome shotgun (WGS) entry which is preliminary data.</text>
</comment>
<dbReference type="InterPro" id="IPR042283">
    <property type="entry name" value="GpdQ_catalytic"/>
</dbReference>
<organism evidence="6 7">
    <name type="scientific">Chelativorans salis</name>
    <dbReference type="NCBI Taxonomy" id="2978478"/>
    <lineage>
        <taxon>Bacteria</taxon>
        <taxon>Pseudomonadati</taxon>
        <taxon>Pseudomonadota</taxon>
        <taxon>Alphaproteobacteria</taxon>
        <taxon>Hyphomicrobiales</taxon>
        <taxon>Phyllobacteriaceae</taxon>
        <taxon>Chelativorans</taxon>
    </lineage>
</organism>
<proteinExistence type="inferred from homology"/>
<evidence type="ECO:0000256" key="2">
    <source>
        <dbReference type="ARBA" id="ARBA00022801"/>
    </source>
</evidence>
<dbReference type="Gene3D" id="3.60.21.40">
    <property type="entry name" value="GpdQ, catalytic alpha/beta sandwich domain"/>
    <property type="match status" value="1"/>
</dbReference>
<dbReference type="Proteomes" id="UP001320831">
    <property type="component" value="Unassembled WGS sequence"/>
</dbReference>